<keyword evidence="6" id="KW-1185">Reference proteome</keyword>
<reference evidence="7" key="1">
    <citation type="submission" date="2025-08" db="UniProtKB">
        <authorList>
            <consortium name="RefSeq"/>
        </authorList>
    </citation>
    <scope>IDENTIFICATION</scope>
</reference>
<evidence type="ECO:0000313" key="7">
    <source>
        <dbReference type="RefSeq" id="XP_060055715.1"/>
    </source>
</evidence>
<proteinExistence type="inferred from homology"/>
<keyword evidence="3" id="KW-0808">Transferase</keyword>
<keyword evidence="4" id="KW-0677">Repeat</keyword>
<organism evidence="6 7">
    <name type="scientific">Erinaceus europaeus</name>
    <name type="common">Western European hedgehog</name>
    <dbReference type="NCBI Taxonomy" id="9365"/>
    <lineage>
        <taxon>Eukaryota</taxon>
        <taxon>Metazoa</taxon>
        <taxon>Chordata</taxon>
        <taxon>Craniata</taxon>
        <taxon>Vertebrata</taxon>
        <taxon>Euteleostomi</taxon>
        <taxon>Mammalia</taxon>
        <taxon>Eutheria</taxon>
        <taxon>Laurasiatheria</taxon>
        <taxon>Eulipotyphla</taxon>
        <taxon>Erinaceidae</taxon>
        <taxon>Erinaceinae</taxon>
        <taxon>Erinaceus</taxon>
    </lineage>
</organism>
<dbReference type="PANTHER" id="PTHR11129:SF3">
    <property type="entry name" value="PROTEIN PRENYLTRANSFERASE ALPHA SUBUNIT REPEAT-CONTAINING PROTEIN 1"/>
    <property type="match status" value="1"/>
</dbReference>
<dbReference type="PANTHER" id="PTHR11129">
    <property type="entry name" value="PROTEIN FARNESYLTRANSFERASE ALPHA SUBUNIT/RAB GERANYLGERANYL TRANSFERASE ALPHA SUBUNIT"/>
    <property type="match status" value="1"/>
</dbReference>
<evidence type="ECO:0000256" key="2">
    <source>
        <dbReference type="ARBA" id="ARBA00022602"/>
    </source>
</evidence>
<name>A0ABM3Y3S2_ERIEU</name>
<keyword evidence="2" id="KW-0637">Prenyltransferase</keyword>
<gene>
    <name evidence="7" type="primary">PTAR1</name>
</gene>
<dbReference type="Proteomes" id="UP001652624">
    <property type="component" value="Chromosome 10"/>
</dbReference>
<evidence type="ECO:0000256" key="3">
    <source>
        <dbReference type="ARBA" id="ARBA00022679"/>
    </source>
</evidence>
<evidence type="ECO:0000256" key="1">
    <source>
        <dbReference type="ARBA" id="ARBA00006734"/>
    </source>
</evidence>
<dbReference type="PROSITE" id="PS51147">
    <property type="entry name" value="PFTA"/>
    <property type="match status" value="3"/>
</dbReference>
<dbReference type="SUPFAM" id="SSF48439">
    <property type="entry name" value="Protein prenylyltransferase"/>
    <property type="match status" value="1"/>
</dbReference>
<sequence length="519" mass="59485">MRGRTNHLRQLCKRGCRTSPQAPELQPSRRTERKSGPRPLIDPEVLGGERDGGWGHGERPNRRSRARARARVYRTTPTGCSELSCRRAAVNMAETSEEVAVLVQRVVKDITNAFRRNPHIDEIGLIQCPEARYNRSPIVLVENKLGVESWCVKFLLPYVHKKLLLYRTRKQWLNKDELIDVTCTLLLLNPDFTTAWNVRKELILSGTLNPIKDLHLGKLALTKFPKSPETWIHRRWVLQQLIQETSMPSFVTKGNLRSVPVERTQQLIREEMEVCGEAAGRYPSNYNAWSHRIWVLQHLAKLDAKILLDELSSTKHWASMHVSDHSGFHYRQFLLKSLISQTVIDGPVLEHNSLRNEQALVPPGNEGKASSTEETRINLPHLLDEEVEFSTDLIDSYPGHETLWCHRRHVFYLQHHLNGRFPHSVNQLPADSPGGTSNDSHLSPGIPHTSQAMEVDGMSYFSKQGYSQETKRLKRTPAPDSLDLEMEHRFIDQVLSTCQNVEQARFANAYRKWLATLSQ</sequence>
<dbReference type="GeneID" id="103120637"/>
<feature type="compositionally biased region" description="Polar residues" evidence="5">
    <location>
        <begin position="426"/>
        <end position="441"/>
    </location>
</feature>
<dbReference type="InterPro" id="IPR002088">
    <property type="entry name" value="Prenyl_trans_a"/>
</dbReference>
<comment type="similarity">
    <text evidence="1">Belongs to the protein prenyltransferase subunit alpha family.</text>
</comment>
<feature type="region of interest" description="Disordered" evidence="5">
    <location>
        <begin position="1"/>
        <end position="67"/>
    </location>
</feature>
<dbReference type="Gene3D" id="1.25.40.120">
    <property type="entry name" value="Protein prenylyltransferase"/>
    <property type="match status" value="1"/>
</dbReference>
<accession>A0ABM3Y3S2</accession>
<evidence type="ECO:0000256" key="5">
    <source>
        <dbReference type="SAM" id="MobiDB-lite"/>
    </source>
</evidence>
<feature type="compositionally biased region" description="Basic residues" evidence="5">
    <location>
        <begin position="1"/>
        <end position="16"/>
    </location>
</feature>
<protein>
    <submittedName>
        <fullName evidence="7">Protein prenyltransferase alpha subunit repeat-containing protein 1</fullName>
    </submittedName>
</protein>
<dbReference type="Pfam" id="PF01239">
    <property type="entry name" value="PPTA"/>
    <property type="match status" value="4"/>
</dbReference>
<feature type="region of interest" description="Disordered" evidence="5">
    <location>
        <begin position="426"/>
        <end position="448"/>
    </location>
</feature>
<evidence type="ECO:0000256" key="4">
    <source>
        <dbReference type="ARBA" id="ARBA00022737"/>
    </source>
</evidence>
<dbReference type="RefSeq" id="XP_060055715.1">
    <property type="nucleotide sequence ID" value="XM_060199732.1"/>
</dbReference>
<evidence type="ECO:0000313" key="6">
    <source>
        <dbReference type="Proteomes" id="UP001652624"/>
    </source>
</evidence>
<feature type="compositionally biased region" description="Basic and acidic residues" evidence="5">
    <location>
        <begin position="47"/>
        <end position="61"/>
    </location>
</feature>